<dbReference type="Pfam" id="PF03101">
    <property type="entry name" value="FAR1"/>
    <property type="match status" value="1"/>
</dbReference>
<dbReference type="Pfam" id="PF04434">
    <property type="entry name" value="SWIM"/>
    <property type="match status" value="1"/>
</dbReference>
<reference evidence="4" key="1">
    <citation type="journal article" date="2005" name="PLoS Biol.">
        <title>The genomes of Oryza sativa: a history of duplications.</title>
        <authorList>
            <person name="Yu J."/>
            <person name="Wang J."/>
            <person name="Lin W."/>
            <person name="Li S."/>
            <person name="Li H."/>
            <person name="Zhou J."/>
            <person name="Ni P."/>
            <person name="Dong W."/>
            <person name="Hu S."/>
            <person name="Zeng C."/>
            <person name="Zhang J."/>
            <person name="Zhang Y."/>
            <person name="Li R."/>
            <person name="Xu Z."/>
            <person name="Li S."/>
            <person name="Li X."/>
            <person name="Zheng H."/>
            <person name="Cong L."/>
            <person name="Lin L."/>
            <person name="Yin J."/>
            <person name="Geng J."/>
            <person name="Li G."/>
            <person name="Shi J."/>
            <person name="Liu J."/>
            <person name="Lv H."/>
            <person name="Li J."/>
            <person name="Wang J."/>
            <person name="Deng Y."/>
            <person name="Ran L."/>
            <person name="Shi X."/>
            <person name="Wang X."/>
            <person name="Wu Q."/>
            <person name="Li C."/>
            <person name="Ren X."/>
            <person name="Wang J."/>
            <person name="Wang X."/>
            <person name="Li D."/>
            <person name="Liu D."/>
            <person name="Zhang X."/>
            <person name="Ji Z."/>
            <person name="Zhao W."/>
            <person name="Sun Y."/>
            <person name="Zhang Z."/>
            <person name="Bao J."/>
            <person name="Han Y."/>
            <person name="Dong L."/>
            <person name="Ji J."/>
            <person name="Chen P."/>
            <person name="Wu S."/>
            <person name="Liu J."/>
            <person name="Xiao Y."/>
            <person name="Bu D."/>
            <person name="Tan J."/>
            <person name="Yang L."/>
            <person name="Ye C."/>
            <person name="Zhang J."/>
            <person name="Xu J."/>
            <person name="Zhou Y."/>
            <person name="Yu Y."/>
            <person name="Zhang B."/>
            <person name="Zhuang S."/>
            <person name="Wei H."/>
            <person name="Liu B."/>
            <person name="Lei M."/>
            <person name="Yu H."/>
            <person name="Li Y."/>
            <person name="Xu H."/>
            <person name="Wei S."/>
            <person name="He X."/>
            <person name="Fang L."/>
            <person name="Zhang Z."/>
            <person name="Zhang Y."/>
            <person name="Huang X."/>
            <person name="Su Z."/>
            <person name="Tong W."/>
            <person name="Li J."/>
            <person name="Tong Z."/>
            <person name="Li S."/>
            <person name="Ye J."/>
            <person name="Wang L."/>
            <person name="Fang L."/>
            <person name="Lei T."/>
            <person name="Chen C."/>
            <person name="Chen H."/>
            <person name="Xu Z."/>
            <person name="Li H."/>
            <person name="Huang H."/>
            <person name="Zhang F."/>
            <person name="Xu H."/>
            <person name="Li N."/>
            <person name="Zhao C."/>
            <person name="Li S."/>
            <person name="Dong L."/>
            <person name="Huang Y."/>
            <person name="Li L."/>
            <person name="Xi Y."/>
            <person name="Qi Q."/>
            <person name="Li W."/>
            <person name="Zhang B."/>
            <person name="Hu W."/>
            <person name="Zhang Y."/>
            <person name="Tian X."/>
            <person name="Jiao Y."/>
            <person name="Liang X."/>
            <person name="Jin J."/>
            <person name="Gao L."/>
            <person name="Zheng W."/>
            <person name="Hao B."/>
            <person name="Liu S."/>
            <person name="Wang W."/>
            <person name="Yuan L."/>
            <person name="Cao M."/>
            <person name="McDermott J."/>
            <person name="Samudrala R."/>
            <person name="Wang J."/>
            <person name="Wong G.K."/>
            <person name="Yang H."/>
        </authorList>
    </citation>
    <scope>NUCLEOTIDE SEQUENCE [LARGE SCALE GENOMIC DNA]</scope>
</reference>
<evidence type="ECO:0000313" key="4">
    <source>
        <dbReference type="EMBL" id="EEE52553.1"/>
    </source>
</evidence>
<protein>
    <recommendedName>
        <fullName evidence="2">Protein FAR1-RELATED SEQUENCE</fullName>
    </recommendedName>
</protein>
<gene>
    <name evidence="4" type="ORF">OsJ_34801</name>
</gene>
<keyword evidence="2" id="KW-0479">Metal-binding</keyword>
<keyword evidence="1 2" id="KW-0863">Zinc-finger</keyword>
<dbReference type="GO" id="GO:0006355">
    <property type="term" value="P:regulation of DNA-templated transcription"/>
    <property type="evidence" value="ECO:0007669"/>
    <property type="project" value="UniProtKB-UniRule"/>
</dbReference>
<feature type="domain" description="SWIM-type" evidence="3">
    <location>
        <begin position="525"/>
        <end position="563"/>
    </location>
</feature>
<organism evidence="4">
    <name type="scientific">Oryza sativa subsp. japonica</name>
    <name type="common">Rice</name>
    <dbReference type="NCBI Taxonomy" id="39947"/>
    <lineage>
        <taxon>Eukaryota</taxon>
        <taxon>Viridiplantae</taxon>
        <taxon>Streptophyta</taxon>
        <taxon>Embryophyta</taxon>
        <taxon>Tracheophyta</taxon>
        <taxon>Spermatophyta</taxon>
        <taxon>Magnoliopsida</taxon>
        <taxon>Liliopsida</taxon>
        <taxon>Poales</taxon>
        <taxon>Poaceae</taxon>
        <taxon>BOP clade</taxon>
        <taxon>Oryzoideae</taxon>
        <taxon>Oryzeae</taxon>
        <taxon>Oryzinae</taxon>
        <taxon>Oryza</taxon>
        <taxon>Oryza sativa</taxon>
    </lineage>
</organism>
<dbReference type="HOGENOM" id="CLU_008459_7_0_1"/>
<evidence type="ECO:0000256" key="1">
    <source>
        <dbReference type="PROSITE-ProRule" id="PRU00325"/>
    </source>
</evidence>
<dbReference type="InterPro" id="IPR018289">
    <property type="entry name" value="MULE_transposase_dom"/>
</dbReference>
<dbReference type="EMBL" id="CM000148">
    <property type="protein sequence ID" value="EEE52553.1"/>
    <property type="molecule type" value="Genomic_DNA"/>
</dbReference>
<dbReference type="PANTHER" id="PTHR31669:SF283">
    <property type="entry name" value="PROTEIN FAR1-RELATED SEQUENCE"/>
    <property type="match status" value="1"/>
</dbReference>
<dbReference type="InterPro" id="IPR007527">
    <property type="entry name" value="Znf_SWIM"/>
</dbReference>
<dbReference type="Proteomes" id="UP000007752">
    <property type="component" value="Chromosome 11"/>
</dbReference>
<comment type="function">
    <text evidence="2">Putative transcription activator involved in regulating light control of development.</text>
</comment>
<dbReference type="Pfam" id="PF10551">
    <property type="entry name" value="MULE"/>
    <property type="match status" value="1"/>
</dbReference>
<dbReference type="GO" id="GO:0005634">
    <property type="term" value="C:nucleus"/>
    <property type="evidence" value="ECO:0007669"/>
    <property type="project" value="UniProtKB-SubCell"/>
</dbReference>
<keyword evidence="2" id="KW-0539">Nucleus</keyword>
<dbReference type="PANTHER" id="PTHR31669">
    <property type="entry name" value="PROTEIN FAR1-RELATED SEQUENCE 10-RELATED"/>
    <property type="match status" value="1"/>
</dbReference>
<reference evidence="4" key="2">
    <citation type="submission" date="2008-12" db="EMBL/GenBank/DDBJ databases">
        <title>Improved gene annotation of the rice (Oryza sativa) genomes.</title>
        <authorList>
            <person name="Wang J."/>
            <person name="Li R."/>
            <person name="Fan W."/>
            <person name="Huang Q."/>
            <person name="Zhang J."/>
            <person name="Zhou Y."/>
            <person name="Hu Y."/>
            <person name="Zi S."/>
            <person name="Li J."/>
            <person name="Ni P."/>
            <person name="Zheng H."/>
            <person name="Zhang Y."/>
            <person name="Zhao M."/>
            <person name="Hao Q."/>
            <person name="McDermott J."/>
            <person name="Samudrala R."/>
            <person name="Kristiansen K."/>
            <person name="Wong G.K.-S."/>
        </authorList>
    </citation>
    <scope>NUCLEOTIDE SEQUENCE</scope>
</reference>
<dbReference type="PROSITE" id="PS50966">
    <property type="entry name" value="ZF_SWIM"/>
    <property type="match status" value="1"/>
</dbReference>
<proteinExistence type="inferred from homology"/>
<keyword evidence="2" id="KW-0862">Zinc</keyword>
<evidence type="ECO:0000259" key="3">
    <source>
        <dbReference type="PROSITE" id="PS50966"/>
    </source>
</evidence>
<evidence type="ECO:0000256" key="2">
    <source>
        <dbReference type="RuleBase" id="RU367018"/>
    </source>
</evidence>
<comment type="similarity">
    <text evidence="2">Belongs to the FHY3/FAR1 family.</text>
</comment>
<dbReference type="InterPro" id="IPR031052">
    <property type="entry name" value="FHY3/FAR1"/>
</dbReference>
<sequence>MDTNLCSDDEQEDHIISDEDGFAIEEVESDSNALVADKTKLLEPTKGFGVIKRGSKKTEDGKVRYFTLACSRQGKAQYTSTNKFKPNPSTRQQCPAKVNFYLHDEKFCISTLTLDHNHVVSPSKARHLRCHKKLDLQAKRRLELNDQARIRINKNFSSLVMQAGGYENLQFGEKECRNYLQDVRKLKLGAGDAHAVYQYFLRMTSKDPNFFYVMDVDEDSRLKNVLWVDARSRATYESFSDVVTFDTTYLTNKYHMPFAPFVGVNHHGESVLLGCALLSNEETETFVWLFRSWLSCMSNKAPNAIITDQCRAMQNAIMEVFPEARHRWCLWHIMKKIPEKLGGYLEYEVISSTLSNVVYDSLNRDDFDKGWMKMIDEFSLQDNEWLAGLYDNRELWVPAYVKDTFWAGMSSSQRSESVNAFFDGYVNARTTLKQFVEQYDNALRDKVEKENKSDCKSFQEAIPCITHYEFERQFQVAYTNKKFKEFQDELRGKIYYYATLRKTEGLVHTFSVREDRKIGEQRVVSELLVLFNQEDCDLHCECRHFEFRGILCRHILSILPLVDIEKVPSKYILQRWRKDFKRKHTFIKCSYDDQLDTPIVRRFDTLCKRFNEVAENGSVSDALCNLVMDGLNELQIKIDAHHGSKEIQEYQQNGKNKDMVLKQGKMVLSPISVRRRGRPPSLRKQSKLDQVVRRLRMKKQQESTIEVQSRRRRKTRTKNVISKDKQLINIQNSRQMEVNFDHCYGGAYEAGSAEFAANEFQGLQSNHPAPPSHISSYMDLLQPWCVAFHRSGQSFFTSRLAPVYRKPSTQANNNEAQRPVVISDAVIARFSTVSVVQASDTCVGRIAKLIENLMGLTTSKSATGDGGKTTSSSAIDSKRAMETGSVTIQVAGYSRTKGIGVGKSINSCVTSPWLLSALHRRREAASSSSVVVPPPDLHRHLRDLLASGRARRTIVDFYGGALRWP</sequence>
<name>B9G8T8_ORYSJ</name>
<dbReference type="GO" id="GO:0008270">
    <property type="term" value="F:zinc ion binding"/>
    <property type="evidence" value="ECO:0007669"/>
    <property type="project" value="UniProtKB-UniRule"/>
</dbReference>
<accession>B9G8T8</accession>
<dbReference type="InterPro" id="IPR004330">
    <property type="entry name" value="FAR1_DNA_bnd_dom"/>
</dbReference>
<comment type="subcellular location">
    <subcellularLocation>
        <location evidence="2">Nucleus</location>
    </subcellularLocation>
</comment>
<dbReference type="AlphaFoldDB" id="B9G8T8"/>